<evidence type="ECO:0000313" key="2">
    <source>
        <dbReference type="EMBL" id="OGG13905.1"/>
    </source>
</evidence>
<name>A0A1F5ZNH8_9BACT</name>
<reference evidence="2 3" key="1">
    <citation type="journal article" date="2016" name="Nat. Commun.">
        <title>Thousands of microbial genomes shed light on interconnected biogeochemical processes in an aquifer system.</title>
        <authorList>
            <person name="Anantharaman K."/>
            <person name="Brown C.T."/>
            <person name="Hug L.A."/>
            <person name="Sharon I."/>
            <person name="Castelle C.J."/>
            <person name="Probst A.J."/>
            <person name="Thomas B.C."/>
            <person name="Singh A."/>
            <person name="Wilkins M.J."/>
            <person name="Karaoz U."/>
            <person name="Brodie E.L."/>
            <person name="Williams K.H."/>
            <person name="Hubbard S.S."/>
            <person name="Banfield J.F."/>
        </authorList>
    </citation>
    <scope>NUCLEOTIDE SEQUENCE [LARGE SCALE GENOMIC DNA]</scope>
</reference>
<dbReference type="Proteomes" id="UP000176923">
    <property type="component" value="Unassembled WGS sequence"/>
</dbReference>
<feature type="region of interest" description="Disordered" evidence="1">
    <location>
        <begin position="21"/>
        <end position="41"/>
    </location>
</feature>
<sequence length="78" mass="7812">MFLVLRFVYIPHGGVGDAVGTEQMGLPPGPGAQIGQDTSQNGLLFGPCGEHGCPQAMGVGVGARQVPPLGPGAQMGQV</sequence>
<accession>A0A1F5ZNH8</accession>
<evidence type="ECO:0000256" key="1">
    <source>
        <dbReference type="SAM" id="MobiDB-lite"/>
    </source>
</evidence>
<dbReference type="STRING" id="1798382.A3D77_05170"/>
<protein>
    <submittedName>
        <fullName evidence="2">Uncharacterized protein</fullName>
    </submittedName>
</protein>
<dbReference type="EMBL" id="MFJL01000034">
    <property type="protein sequence ID" value="OGG13905.1"/>
    <property type="molecule type" value="Genomic_DNA"/>
</dbReference>
<gene>
    <name evidence="2" type="ORF">A3D77_05170</name>
</gene>
<evidence type="ECO:0000313" key="3">
    <source>
        <dbReference type="Proteomes" id="UP000176923"/>
    </source>
</evidence>
<proteinExistence type="predicted"/>
<comment type="caution">
    <text evidence="2">The sequence shown here is derived from an EMBL/GenBank/DDBJ whole genome shotgun (WGS) entry which is preliminary data.</text>
</comment>
<organism evidence="2 3">
    <name type="scientific">Candidatus Gottesmanbacteria bacterium RIFCSPHIGHO2_02_FULL_39_11</name>
    <dbReference type="NCBI Taxonomy" id="1798382"/>
    <lineage>
        <taxon>Bacteria</taxon>
        <taxon>Candidatus Gottesmaniibacteriota</taxon>
    </lineage>
</organism>
<dbReference type="AlphaFoldDB" id="A0A1F5ZNH8"/>